<name>A0ABP4UFA8_9MICO</name>
<reference evidence="3" key="1">
    <citation type="journal article" date="2019" name="Int. J. Syst. Evol. Microbiol.">
        <title>The Global Catalogue of Microorganisms (GCM) 10K type strain sequencing project: providing services to taxonomists for standard genome sequencing and annotation.</title>
        <authorList>
            <consortium name="The Broad Institute Genomics Platform"/>
            <consortium name="The Broad Institute Genome Sequencing Center for Infectious Disease"/>
            <person name="Wu L."/>
            <person name="Ma J."/>
        </authorList>
    </citation>
    <scope>NUCLEOTIDE SEQUENCE [LARGE SCALE GENOMIC DNA]</scope>
    <source>
        <strain evidence="3">JCM 15577</strain>
    </source>
</reference>
<protein>
    <recommendedName>
        <fullName evidence="4">Alpha/beta hydrolase</fullName>
    </recommendedName>
</protein>
<dbReference type="Gene3D" id="3.40.50.1820">
    <property type="entry name" value="alpha/beta hydrolase"/>
    <property type="match status" value="1"/>
</dbReference>
<feature type="compositionally biased region" description="Low complexity" evidence="1">
    <location>
        <begin position="192"/>
        <end position="201"/>
    </location>
</feature>
<comment type="caution">
    <text evidence="2">The sequence shown here is derived from an EMBL/GenBank/DDBJ whole genome shotgun (WGS) entry which is preliminary data.</text>
</comment>
<organism evidence="2 3">
    <name type="scientific">Microbacterium sediminicola</name>
    <dbReference type="NCBI Taxonomy" id="415210"/>
    <lineage>
        <taxon>Bacteria</taxon>
        <taxon>Bacillati</taxon>
        <taxon>Actinomycetota</taxon>
        <taxon>Actinomycetes</taxon>
        <taxon>Micrococcales</taxon>
        <taxon>Microbacteriaceae</taxon>
        <taxon>Microbacterium</taxon>
    </lineage>
</organism>
<dbReference type="EMBL" id="BAAAPL010000002">
    <property type="protein sequence ID" value="GAA1702538.1"/>
    <property type="molecule type" value="Genomic_DNA"/>
</dbReference>
<accession>A0ABP4UFA8</accession>
<sequence length="466" mass="47788">MSDIDIRSGGAICVDPAALRDAAGRWRGVAVELDDLAALAWRASALLVSTANTAAEIDTLRARWLGLRGEDAAATARLLADRLDGLAAAYELIEIGAEAAALRAAGHQAAADVLEARAALLRAEFPDAAVIADDALGQWRWGVPAEMTRQSAVGTAWMSAFWAPAAMIPLATGALWRAVGASGLGRVAAPAAEAGSGSAGPPRREGVRHGSTSAPAPPRGPTVVRPLAPPAAVAAVSSLAQTATRIPRDGEARVRIERYRMPSGASEYAVYIAGTRTLVGGPDDPWDMQSNLELYRGERSASLTSVELALAAAGAQPGDVVHAIGHSQGGMLAAQLALSDQYDTRTLVTFGSPVEAAVGSDVLSVGVRHTDDAVAALAGAGHPGQVGAPGSFVVERVADPRAGLQDVALAAHGIEQYVETGALVDASSDPRARALDQLWEHLGEAESVDVTEYAAVRSASPSSDAE</sequence>
<dbReference type="InterPro" id="IPR029058">
    <property type="entry name" value="AB_hydrolase_fold"/>
</dbReference>
<feature type="region of interest" description="Disordered" evidence="1">
    <location>
        <begin position="192"/>
        <end position="224"/>
    </location>
</feature>
<dbReference type="SUPFAM" id="SSF53474">
    <property type="entry name" value="alpha/beta-Hydrolases"/>
    <property type="match status" value="1"/>
</dbReference>
<dbReference type="RefSeq" id="WP_344072270.1">
    <property type="nucleotide sequence ID" value="NZ_BAAAPL010000002.1"/>
</dbReference>
<proteinExistence type="predicted"/>
<evidence type="ECO:0008006" key="4">
    <source>
        <dbReference type="Google" id="ProtNLM"/>
    </source>
</evidence>
<evidence type="ECO:0000256" key="1">
    <source>
        <dbReference type="SAM" id="MobiDB-lite"/>
    </source>
</evidence>
<dbReference type="Proteomes" id="UP001501690">
    <property type="component" value="Unassembled WGS sequence"/>
</dbReference>
<evidence type="ECO:0000313" key="2">
    <source>
        <dbReference type="EMBL" id="GAA1702538.1"/>
    </source>
</evidence>
<gene>
    <name evidence="2" type="ORF">GCM10009808_20610</name>
</gene>
<keyword evidence="3" id="KW-1185">Reference proteome</keyword>
<evidence type="ECO:0000313" key="3">
    <source>
        <dbReference type="Proteomes" id="UP001501690"/>
    </source>
</evidence>